<keyword evidence="2" id="KW-1185">Reference proteome</keyword>
<proteinExistence type="predicted"/>
<accession>A0ACC0I1M4</accession>
<comment type="caution">
    <text evidence="1">The sequence shown here is derived from an EMBL/GenBank/DDBJ whole genome shotgun (WGS) entry which is preliminary data.</text>
</comment>
<evidence type="ECO:0000313" key="2">
    <source>
        <dbReference type="Proteomes" id="UP001060215"/>
    </source>
</evidence>
<sequence>MRDRVYPSSKPTANGTTTTAGVANLSFPATKAQLYNASRPAYRPQPPRHHRSRRSCCCACCLWTTFIVFLILLLSAIAGTIFWVLYRPHRPTFSLSSLQIPEFNLTSSSSSSSSSPSSQLSSKFNLTINAHNPNKKLEFLYDPVSVSITADGVDVGDGSIPGFVHFRKNTTILRTTITSNGQSMDSTSVSVLKSDLKNKKSLPMKIELDTKVKVKIGGLKSNKIGIKVLCEGIKAAVPTGKKATMATTSNANCKVDLRIKIWKWTF</sequence>
<reference evidence="1 2" key="1">
    <citation type="journal article" date="2022" name="Plant J.">
        <title>Chromosome-level genome of Camellia lanceoleosa provides a valuable resource for understanding genome evolution and self-incompatibility.</title>
        <authorList>
            <person name="Gong W."/>
            <person name="Xiao S."/>
            <person name="Wang L."/>
            <person name="Liao Z."/>
            <person name="Chang Y."/>
            <person name="Mo W."/>
            <person name="Hu G."/>
            <person name="Li W."/>
            <person name="Zhao G."/>
            <person name="Zhu H."/>
            <person name="Hu X."/>
            <person name="Ji K."/>
            <person name="Xiang X."/>
            <person name="Song Q."/>
            <person name="Yuan D."/>
            <person name="Jin S."/>
            <person name="Zhang L."/>
        </authorList>
    </citation>
    <scope>NUCLEOTIDE SEQUENCE [LARGE SCALE GENOMIC DNA]</scope>
    <source>
        <strain evidence="1">SQ_2022a</strain>
    </source>
</reference>
<dbReference type="EMBL" id="CM045759">
    <property type="protein sequence ID" value="KAI8018853.1"/>
    <property type="molecule type" value="Genomic_DNA"/>
</dbReference>
<protein>
    <submittedName>
        <fullName evidence="1">NDR1/HIN1-like protein 13</fullName>
    </submittedName>
</protein>
<gene>
    <name evidence="1" type="ORF">LOK49_LG04G02831</name>
</gene>
<organism evidence="1 2">
    <name type="scientific">Camellia lanceoleosa</name>
    <dbReference type="NCBI Taxonomy" id="1840588"/>
    <lineage>
        <taxon>Eukaryota</taxon>
        <taxon>Viridiplantae</taxon>
        <taxon>Streptophyta</taxon>
        <taxon>Embryophyta</taxon>
        <taxon>Tracheophyta</taxon>
        <taxon>Spermatophyta</taxon>
        <taxon>Magnoliopsida</taxon>
        <taxon>eudicotyledons</taxon>
        <taxon>Gunneridae</taxon>
        <taxon>Pentapetalae</taxon>
        <taxon>asterids</taxon>
        <taxon>Ericales</taxon>
        <taxon>Theaceae</taxon>
        <taxon>Camellia</taxon>
    </lineage>
</organism>
<dbReference type="Proteomes" id="UP001060215">
    <property type="component" value="Chromosome 2"/>
</dbReference>
<evidence type="ECO:0000313" key="1">
    <source>
        <dbReference type="EMBL" id="KAI8018853.1"/>
    </source>
</evidence>
<name>A0ACC0I1M4_9ERIC</name>